<evidence type="ECO:0000256" key="2">
    <source>
        <dbReference type="ARBA" id="ARBA00034247"/>
    </source>
</evidence>
<organism evidence="5 6">
    <name type="scientific">Marinobacter daepoensis</name>
    <dbReference type="NCBI Taxonomy" id="262077"/>
    <lineage>
        <taxon>Bacteria</taxon>
        <taxon>Pseudomonadati</taxon>
        <taxon>Pseudomonadota</taxon>
        <taxon>Gammaproteobacteria</taxon>
        <taxon>Pseudomonadales</taxon>
        <taxon>Marinobacteraceae</taxon>
        <taxon>Marinobacter</taxon>
    </lineage>
</organism>
<proteinExistence type="predicted"/>
<dbReference type="InterPro" id="IPR050469">
    <property type="entry name" value="Diguanylate_Cyclase"/>
</dbReference>
<keyword evidence="3" id="KW-0812">Transmembrane</keyword>
<feature type="transmembrane region" description="Helical" evidence="3">
    <location>
        <begin position="51"/>
        <end position="70"/>
    </location>
</feature>
<evidence type="ECO:0000313" key="5">
    <source>
        <dbReference type="EMBL" id="MBN7769153.1"/>
    </source>
</evidence>
<evidence type="ECO:0000313" key="6">
    <source>
        <dbReference type="Proteomes" id="UP000664344"/>
    </source>
</evidence>
<feature type="domain" description="GGDEF" evidence="4">
    <location>
        <begin position="222"/>
        <end position="355"/>
    </location>
</feature>
<dbReference type="SUPFAM" id="SSF55073">
    <property type="entry name" value="Nucleotide cyclase"/>
    <property type="match status" value="1"/>
</dbReference>
<dbReference type="PANTHER" id="PTHR45138:SF9">
    <property type="entry name" value="DIGUANYLATE CYCLASE DGCM-RELATED"/>
    <property type="match status" value="1"/>
</dbReference>
<name>A0ABS3BC77_9GAMM</name>
<dbReference type="InterPro" id="IPR000160">
    <property type="entry name" value="GGDEF_dom"/>
</dbReference>
<protein>
    <recommendedName>
        <fullName evidence="1">diguanylate cyclase</fullName>
        <ecNumber evidence="1">2.7.7.65</ecNumber>
    </recommendedName>
</protein>
<feature type="transmembrane region" description="Helical" evidence="3">
    <location>
        <begin position="21"/>
        <end position="45"/>
    </location>
</feature>
<reference evidence="5 6" key="1">
    <citation type="submission" date="2021-02" db="EMBL/GenBank/DDBJ databases">
        <title>PHA producing bacteria isolated from coastal sediment in Guangdong, Shenzhen.</title>
        <authorList>
            <person name="Zheng W."/>
            <person name="Yu S."/>
            <person name="Huang Y."/>
        </authorList>
    </citation>
    <scope>NUCLEOTIDE SEQUENCE [LARGE SCALE GENOMIC DNA]</scope>
    <source>
        <strain evidence="5 6">TN21-5</strain>
    </source>
</reference>
<dbReference type="RefSeq" id="WP_206556834.1">
    <property type="nucleotide sequence ID" value="NZ_JAFKDB010000008.1"/>
</dbReference>
<dbReference type="NCBIfam" id="TIGR00254">
    <property type="entry name" value="GGDEF"/>
    <property type="match status" value="1"/>
</dbReference>
<sequence length="369" mass="41089">MLSDPNTIKPGAGPVRVRRPAFWTLAMRCTQIAALVDIAFFILFLALDSPVLAWVNVVSVGMYVGAYYALKTRRNRLAVWLFWTEVLAHAALGITMIGWGSGFHYYLLLFIPAICLSAPRKWVFPGLCALWAYYVALDVLMWSIEPLQPIPQTALYVVHLFNLTVVFAMFSYLSVFYLGVVIATQRKLQAVAITDVLTGLLNRRQMQYLLDQEVERFKRSGQPMGLMLLDLDHFKQINDTYGHDMGDKVLQEFAVVLNEQFRSQDLVARWGGEEFLVAMPNSTGADVVRAAERVCQATAGRDWSEWMGEGRNVTVSIGVSEIKAGDDAAQALSRADEALYQSKASGRNCVTELKVGSNSGSNKKHSVSC</sequence>
<feature type="transmembrane region" description="Helical" evidence="3">
    <location>
        <begin position="77"/>
        <end position="97"/>
    </location>
</feature>
<comment type="caution">
    <text evidence="5">The sequence shown here is derived from an EMBL/GenBank/DDBJ whole genome shotgun (WGS) entry which is preliminary data.</text>
</comment>
<dbReference type="InterPro" id="IPR043128">
    <property type="entry name" value="Rev_trsase/Diguanyl_cyclase"/>
</dbReference>
<dbReference type="PROSITE" id="PS50887">
    <property type="entry name" value="GGDEF"/>
    <property type="match status" value="1"/>
</dbReference>
<dbReference type="PANTHER" id="PTHR45138">
    <property type="entry name" value="REGULATORY COMPONENTS OF SENSORY TRANSDUCTION SYSTEM"/>
    <property type="match status" value="1"/>
</dbReference>
<dbReference type="Pfam" id="PF00990">
    <property type="entry name" value="GGDEF"/>
    <property type="match status" value="1"/>
</dbReference>
<evidence type="ECO:0000256" key="3">
    <source>
        <dbReference type="SAM" id="Phobius"/>
    </source>
</evidence>
<comment type="catalytic activity">
    <reaction evidence="2">
        <text>2 GTP = 3',3'-c-di-GMP + 2 diphosphate</text>
        <dbReference type="Rhea" id="RHEA:24898"/>
        <dbReference type="ChEBI" id="CHEBI:33019"/>
        <dbReference type="ChEBI" id="CHEBI:37565"/>
        <dbReference type="ChEBI" id="CHEBI:58805"/>
        <dbReference type="EC" id="2.7.7.65"/>
    </reaction>
</comment>
<keyword evidence="3" id="KW-0472">Membrane</keyword>
<evidence type="ECO:0000259" key="4">
    <source>
        <dbReference type="PROSITE" id="PS50887"/>
    </source>
</evidence>
<gene>
    <name evidence="5" type="ORF">JYP53_04445</name>
</gene>
<dbReference type="EMBL" id="JAFKDB010000008">
    <property type="protein sequence ID" value="MBN7769153.1"/>
    <property type="molecule type" value="Genomic_DNA"/>
</dbReference>
<dbReference type="SMART" id="SM00267">
    <property type="entry name" value="GGDEF"/>
    <property type="match status" value="1"/>
</dbReference>
<dbReference type="CDD" id="cd01949">
    <property type="entry name" value="GGDEF"/>
    <property type="match status" value="1"/>
</dbReference>
<dbReference type="Gene3D" id="3.30.70.270">
    <property type="match status" value="1"/>
</dbReference>
<accession>A0ABS3BC77</accession>
<feature type="transmembrane region" description="Helical" evidence="3">
    <location>
        <begin position="156"/>
        <end position="180"/>
    </location>
</feature>
<dbReference type="Proteomes" id="UP000664344">
    <property type="component" value="Unassembled WGS sequence"/>
</dbReference>
<dbReference type="InterPro" id="IPR029787">
    <property type="entry name" value="Nucleotide_cyclase"/>
</dbReference>
<keyword evidence="3" id="KW-1133">Transmembrane helix</keyword>
<evidence type="ECO:0000256" key="1">
    <source>
        <dbReference type="ARBA" id="ARBA00012528"/>
    </source>
</evidence>
<dbReference type="EC" id="2.7.7.65" evidence="1"/>
<feature type="transmembrane region" description="Helical" evidence="3">
    <location>
        <begin position="103"/>
        <end position="119"/>
    </location>
</feature>
<keyword evidence="6" id="KW-1185">Reference proteome</keyword>
<feature type="transmembrane region" description="Helical" evidence="3">
    <location>
        <begin position="126"/>
        <end position="144"/>
    </location>
</feature>